<dbReference type="EMBL" id="LZRT01000055">
    <property type="protein sequence ID" value="OUM88892.1"/>
    <property type="molecule type" value="Genomic_DNA"/>
</dbReference>
<dbReference type="PANTHER" id="PTHR43353:SF5">
    <property type="entry name" value="SUCCINATE-SEMIALDEHYDE DEHYDROGENASE, MITOCHONDRIAL"/>
    <property type="match status" value="1"/>
</dbReference>
<dbReference type="SUPFAM" id="SSF53720">
    <property type="entry name" value="ALDH-like"/>
    <property type="match status" value="1"/>
</dbReference>
<dbReference type="InterPro" id="IPR010102">
    <property type="entry name" value="Succ_semiAld_DH"/>
</dbReference>
<protein>
    <recommendedName>
        <fullName evidence="3">Aldehyde dehydrogenase</fullName>
    </recommendedName>
</protein>
<feature type="active site" evidence="4">
    <location>
        <position position="250"/>
    </location>
</feature>
<dbReference type="Proteomes" id="UP000196475">
    <property type="component" value="Unassembled WGS sequence"/>
</dbReference>
<dbReference type="InterPro" id="IPR016160">
    <property type="entry name" value="Ald_DH_CS_CYS"/>
</dbReference>
<dbReference type="FunFam" id="3.40.605.10:FF:000005">
    <property type="entry name" value="Succinate-semialdehyde dehydrogenase I"/>
    <property type="match status" value="1"/>
</dbReference>
<evidence type="ECO:0000256" key="2">
    <source>
        <dbReference type="ARBA" id="ARBA00023002"/>
    </source>
</evidence>
<evidence type="ECO:0000259" key="5">
    <source>
        <dbReference type="Pfam" id="PF00171"/>
    </source>
</evidence>
<dbReference type="InterPro" id="IPR015590">
    <property type="entry name" value="Aldehyde_DH_dom"/>
</dbReference>
<dbReference type="NCBIfam" id="TIGR01780">
    <property type="entry name" value="SSADH"/>
    <property type="match status" value="1"/>
</dbReference>
<feature type="active site" evidence="4">
    <location>
        <position position="284"/>
    </location>
</feature>
<feature type="domain" description="Aldehyde dehydrogenase" evidence="5">
    <location>
        <begin position="13"/>
        <end position="476"/>
    </location>
</feature>
<dbReference type="GO" id="GO:0009450">
    <property type="term" value="P:gamma-aminobutyric acid catabolic process"/>
    <property type="evidence" value="ECO:0007669"/>
    <property type="project" value="InterPro"/>
</dbReference>
<name>A0A1Y3PND0_9BACI</name>
<dbReference type="Gene3D" id="3.40.605.10">
    <property type="entry name" value="Aldehyde Dehydrogenase, Chain A, domain 1"/>
    <property type="match status" value="1"/>
</dbReference>
<dbReference type="PROSITE" id="PS00070">
    <property type="entry name" value="ALDEHYDE_DEHYDR_CYS"/>
    <property type="match status" value="1"/>
</dbReference>
<dbReference type="GO" id="GO:0006081">
    <property type="term" value="P:aldehyde metabolic process"/>
    <property type="evidence" value="ECO:0007669"/>
    <property type="project" value="InterPro"/>
</dbReference>
<accession>A0A1Y3PND0</accession>
<dbReference type="CDD" id="cd07103">
    <property type="entry name" value="ALDH_F5_SSADH_GabD"/>
    <property type="match status" value="1"/>
</dbReference>
<proteinExistence type="inferred from homology"/>
<evidence type="ECO:0000313" key="7">
    <source>
        <dbReference type="Proteomes" id="UP000196475"/>
    </source>
</evidence>
<evidence type="ECO:0000256" key="4">
    <source>
        <dbReference type="PIRSR" id="PIRSR036492-1"/>
    </source>
</evidence>
<evidence type="ECO:0000313" key="6">
    <source>
        <dbReference type="EMBL" id="OUM88892.1"/>
    </source>
</evidence>
<evidence type="ECO:0000256" key="3">
    <source>
        <dbReference type="PIRNR" id="PIRNR036492"/>
    </source>
</evidence>
<dbReference type="InterPro" id="IPR050740">
    <property type="entry name" value="Aldehyde_DH_Superfamily"/>
</dbReference>
<organism evidence="6 7">
    <name type="scientific">Bacillus thermozeamaize</name>
    <dbReference type="NCBI Taxonomy" id="230954"/>
    <lineage>
        <taxon>Bacteria</taxon>
        <taxon>Bacillati</taxon>
        <taxon>Bacillota</taxon>
        <taxon>Bacilli</taxon>
        <taxon>Bacillales</taxon>
        <taxon>Bacillaceae</taxon>
        <taxon>Bacillus</taxon>
    </lineage>
</organism>
<dbReference type="AlphaFoldDB" id="A0A1Y3PND0"/>
<keyword evidence="2 3" id="KW-0560">Oxidoreductase</keyword>
<dbReference type="FunFam" id="3.40.309.10:FF:000004">
    <property type="entry name" value="Succinate-semialdehyde dehydrogenase I"/>
    <property type="match status" value="1"/>
</dbReference>
<dbReference type="PANTHER" id="PTHR43353">
    <property type="entry name" value="SUCCINATE-SEMIALDEHYDE DEHYDROGENASE, MITOCHONDRIAL"/>
    <property type="match status" value="1"/>
</dbReference>
<dbReference type="GO" id="GO:0004777">
    <property type="term" value="F:succinate-semialdehyde dehydrogenase (NAD+) activity"/>
    <property type="evidence" value="ECO:0007669"/>
    <property type="project" value="TreeGrafter"/>
</dbReference>
<dbReference type="InterPro" id="IPR016163">
    <property type="entry name" value="Ald_DH_C"/>
</dbReference>
<dbReference type="Gene3D" id="3.40.309.10">
    <property type="entry name" value="Aldehyde Dehydrogenase, Chain A, domain 2"/>
    <property type="match status" value="1"/>
</dbReference>
<gene>
    <name evidence="6" type="primary">gabD</name>
    <name evidence="6" type="ORF">BAA01_16445</name>
</gene>
<dbReference type="PIRSF" id="PIRSF036492">
    <property type="entry name" value="ALDH"/>
    <property type="match status" value="1"/>
</dbReference>
<comment type="caution">
    <text evidence="6">The sequence shown here is derived from an EMBL/GenBank/DDBJ whole genome shotgun (WGS) entry which is preliminary data.</text>
</comment>
<dbReference type="Pfam" id="PF00171">
    <property type="entry name" value="Aldedh"/>
    <property type="match status" value="1"/>
</dbReference>
<evidence type="ECO:0000256" key="1">
    <source>
        <dbReference type="ARBA" id="ARBA00009986"/>
    </source>
</evidence>
<dbReference type="InterPro" id="IPR016161">
    <property type="entry name" value="Ald_DH/histidinol_DH"/>
</dbReference>
<dbReference type="InterPro" id="IPR012394">
    <property type="entry name" value="Aldehyde_DH_NAD(P)"/>
</dbReference>
<sequence length="481" mass="52816">MTKEFRNYIDGQWVEADSGKWMDVVNPATQELIGRVPDAGEAETRRAIEAAYRAFPEWASATALERANLLWRWYELIQEHAEELARLITEEMGKPLAEAKGEVAVLAADYVRWYAEEARRVYGETIPASAPNKRFLVFKQPVGVVGAITPWNFPAGMVTRKIAPALAAGCTVVIKPAEQTPITAIRLFELLEEAGFPKGVANLVTGQPEPIGQTLLRDDRVRKITFTGSTEVGKLLMRGAADTVKKVSLELGGHAPFLIFEDADLDQAVRGVMASKFRNTGQTCVCANRIYVHESVKEPFIQKLKSQMERLVIGNGMQDGVQIGPLIDRQAFEKVKRQVEDARAKGAIVHCGGEAAQVAGQKGYFFQPTLLADVTPEMQIMHEETFGPVAPVVSFSDEQEVIRQANALPYGLAAYLFTNSLSRAIRVSEQLEFGMVSVNDGVFTAAQVPFGGVKESGLGREGGRQGIEEFLETKFVALTLL</sequence>
<reference evidence="7" key="1">
    <citation type="submission" date="2016-06" db="EMBL/GenBank/DDBJ databases">
        <authorList>
            <person name="Nascimento L."/>
            <person name="Pereira R.V."/>
            <person name="Martins L.F."/>
            <person name="Quaggio R.B."/>
            <person name="Silva A.M."/>
            <person name="Setubal J.C."/>
        </authorList>
    </citation>
    <scope>NUCLEOTIDE SEQUENCE [LARGE SCALE GENOMIC DNA]</scope>
</reference>
<comment type="similarity">
    <text evidence="1 3">Belongs to the aldehyde dehydrogenase family.</text>
</comment>
<dbReference type="InterPro" id="IPR016162">
    <property type="entry name" value="Ald_DH_N"/>
</dbReference>